<dbReference type="Pfam" id="PF13426">
    <property type="entry name" value="PAS_9"/>
    <property type="match status" value="2"/>
</dbReference>
<feature type="domain" description="PAS" evidence="7">
    <location>
        <begin position="488"/>
        <end position="533"/>
    </location>
</feature>
<feature type="domain" description="PAC" evidence="8">
    <location>
        <begin position="560"/>
        <end position="614"/>
    </location>
</feature>
<comment type="caution">
    <text evidence="9">The sequence shown here is derived from an EMBL/GenBank/DDBJ whole genome shotgun (WGS) entry which is preliminary data.</text>
</comment>
<dbReference type="SUPFAM" id="SSF47384">
    <property type="entry name" value="Homodimeric domain of signal transducing histidine kinase"/>
    <property type="match status" value="1"/>
</dbReference>
<dbReference type="PROSITE" id="PS50112">
    <property type="entry name" value="PAS"/>
    <property type="match status" value="5"/>
</dbReference>
<dbReference type="InterPro" id="IPR035965">
    <property type="entry name" value="PAS-like_dom_sf"/>
</dbReference>
<dbReference type="InterPro" id="IPR005467">
    <property type="entry name" value="His_kinase_dom"/>
</dbReference>
<dbReference type="PROSITE" id="PS50109">
    <property type="entry name" value="HIS_KIN"/>
    <property type="match status" value="1"/>
</dbReference>
<evidence type="ECO:0000259" key="6">
    <source>
        <dbReference type="PROSITE" id="PS50109"/>
    </source>
</evidence>
<dbReference type="EC" id="2.7.13.3" evidence="2"/>
<name>A0A512AUJ1_9BACT</name>
<dbReference type="SUPFAM" id="SSF55874">
    <property type="entry name" value="ATPase domain of HSP90 chaperone/DNA topoisomerase II/histidine kinase"/>
    <property type="match status" value="1"/>
</dbReference>
<dbReference type="Pfam" id="PF08448">
    <property type="entry name" value="PAS_4"/>
    <property type="match status" value="3"/>
</dbReference>
<evidence type="ECO:0000256" key="3">
    <source>
        <dbReference type="ARBA" id="ARBA00022553"/>
    </source>
</evidence>
<dbReference type="AlphaFoldDB" id="A0A512AUJ1"/>
<proteinExistence type="predicted"/>
<protein>
    <recommendedName>
        <fullName evidence="2">histidine kinase</fullName>
        <ecNumber evidence="2">2.7.13.3</ecNumber>
    </recommendedName>
</protein>
<comment type="catalytic activity">
    <reaction evidence="1">
        <text>ATP + protein L-histidine = ADP + protein N-phospho-L-histidine.</text>
        <dbReference type="EC" id="2.7.13.3"/>
    </reaction>
</comment>
<dbReference type="InterPro" id="IPR000014">
    <property type="entry name" value="PAS"/>
</dbReference>
<dbReference type="InterPro" id="IPR036097">
    <property type="entry name" value="HisK_dim/P_sf"/>
</dbReference>
<evidence type="ECO:0000256" key="1">
    <source>
        <dbReference type="ARBA" id="ARBA00000085"/>
    </source>
</evidence>
<evidence type="ECO:0000256" key="5">
    <source>
        <dbReference type="ARBA" id="ARBA00022777"/>
    </source>
</evidence>
<dbReference type="InterPro" id="IPR004358">
    <property type="entry name" value="Sig_transdc_His_kin-like_C"/>
</dbReference>
<dbReference type="InterPro" id="IPR036890">
    <property type="entry name" value="HATPase_C_sf"/>
</dbReference>
<dbReference type="CDD" id="cd00130">
    <property type="entry name" value="PAS"/>
    <property type="match status" value="5"/>
</dbReference>
<dbReference type="SUPFAM" id="SSF55785">
    <property type="entry name" value="PYP-like sensor domain (PAS domain)"/>
    <property type="match status" value="5"/>
</dbReference>
<reference evidence="9 10" key="1">
    <citation type="submission" date="2019-07" db="EMBL/GenBank/DDBJ databases">
        <title>Whole genome shotgun sequence of Adhaeribacter aerolatus NBRC 106133.</title>
        <authorList>
            <person name="Hosoyama A."/>
            <person name="Uohara A."/>
            <person name="Ohji S."/>
            <person name="Ichikawa N."/>
        </authorList>
    </citation>
    <scope>NUCLEOTIDE SEQUENCE [LARGE SCALE GENOMIC DNA]</scope>
    <source>
        <strain evidence="9 10">NBRC 106133</strain>
    </source>
</reference>
<dbReference type="InterPro" id="IPR013656">
    <property type="entry name" value="PAS_4"/>
</dbReference>
<dbReference type="RefSeq" id="WP_146895653.1">
    <property type="nucleotide sequence ID" value="NZ_BJYS01000005.1"/>
</dbReference>
<dbReference type="InterPro" id="IPR003594">
    <property type="entry name" value="HATPase_dom"/>
</dbReference>
<dbReference type="Proteomes" id="UP000321532">
    <property type="component" value="Unassembled WGS sequence"/>
</dbReference>
<dbReference type="InterPro" id="IPR052162">
    <property type="entry name" value="Sensor_kinase/Photoreceptor"/>
</dbReference>
<dbReference type="PANTHER" id="PTHR43304">
    <property type="entry name" value="PHYTOCHROME-LIKE PROTEIN CPH1"/>
    <property type="match status" value="1"/>
</dbReference>
<dbReference type="InterPro" id="IPR003661">
    <property type="entry name" value="HisK_dim/P_dom"/>
</dbReference>
<keyword evidence="3" id="KW-0597">Phosphoprotein</keyword>
<feature type="domain" description="PAS" evidence="7">
    <location>
        <begin position="365"/>
        <end position="417"/>
    </location>
</feature>
<keyword evidence="10" id="KW-1185">Reference proteome</keyword>
<dbReference type="OrthoDB" id="9766459at2"/>
<feature type="domain" description="Histidine kinase" evidence="6">
    <location>
        <begin position="632"/>
        <end position="848"/>
    </location>
</feature>
<sequence>MEIGLNTAAWERFIRVSPDLFCTFDINGIFIYVNEASATVLGYSRETLCGRAYSEFLSPEYRAIMERVLQDLKEGTHLGSFENCFIHQNGKVVPLLWSLAWAEEDNLYYATGREITDTEQNILKLTKSEQQFKLLFDLNPDLIFHESPQGLITEANQSLCNLLGLTSTEVVNRPFTSFLSPDMASLSEQNFRAALQGNTSQFDLQLPAKGGERKVFEITRYPLMADGQVIGVQTIGKDSTPLKTALETIEDQSNTLETIFDSITDGFYLLSRNWNFLFINQKASELYLPDKDNLIGKNIWQAFPAEVNGVFYKQYHDAFETGKPVHFETYYAGGDAWVEVRAYPSAEGLFVYFQDITERVRAREELEKLSLVASHTNNGVIITNSKREIEWVNEGFTRLTGYSKEEVKGRIPSEFLHNPRTEVKAFEAVKHKMLKGEPIAFEIRNTRKDGADIWLSVQVNPIFNDQGILEKYITIQTDITQRIKNQQELEKLSLVASKTSNGVLIADKNWHIEWVNNGFTRLYGYTLEEAIGKRPSVLLHSFKTDPTVYKSLEEKLLRGEPISYEILNLKKNGEEVWISLEITAIFDENGDIVRFIEVETDITALKNSELELSTLAQDLYRQNRDLQQFTYIVSHNLRAPVANALGMAQLLTLTDKTSEVYDLSVANLQKSIQQLDIVLKDVNAILSIRDSQGNVTLEKANIKLVIQQALASLQEPLQQSNGEVHINLAEDLGVWANKAYLYSIFYNLLSNAIKYRSEARPLKVKIKSYGNLEKGVLLSFSDNGSGFDLEKAKNNIFKLYKRFHATNNGRGIGLYLVKTHLEAMGGYIEVNSQVGLGTRFLIYLPNLQHENIHH</sequence>
<evidence type="ECO:0000256" key="2">
    <source>
        <dbReference type="ARBA" id="ARBA00012438"/>
    </source>
</evidence>
<dbReference type="EMBL" id="BJYS01000005">
    <property type="protein sequence ID" value="GEO03386.1"/>
    <property type="molecule type" value="Genomic_DNA"/>
</dbReference>
<dbReference type="InterPro" id="IPR001610">
    <property type="entry name" value="PAC"/>
</dbReference>
<dbReference type="Gene3D" id="1.10.287.130">
    <property type="match status" value="1"/>
</dbReference>
<dbReference type="Gene3D" id="3.30.450.20">
    <property type="entry name" value="PAS domain"/>
    <property type="match status" value="5"/>
</dbReference>
<dbReference type="SMART" id="SM00091">
    <property type="entry name" value="PAS"/>
    <property type="match status" value="5"/>
</dbReference>
<dbReference type="Pfam" id="PF02518">
    <property type="entry name" value="HATPase_c"/>
    <property type="match status" value="1"/>
</dbReference>
<dbReference type="GO" id="GO:0000155">
    <property type="term" value="F:phosphorelay sensor kinase activity"/>
    <property type="evidence" value="ECO:0007669"/>
    <property type="project" value="InterPro"/>
</dbReference>
<evidence type="ECO:0000313" key="9">
    <source>
        <dbReference type="EMBL" id="GEO03386.1"/>
    </source>
</evidence>
<feature type="domain" description="PAS" evidence="7">
    <location>
        <begin position="6"/>
        <end position="76"/>
    </location>
</feature>
<dbReference type="Gene3D" id="3.30.565.10">
    <property type="entry name" value="Histidine kinase-like ATPase, C-terminal domain"/>
    <property type="match status" value="1"/>
</dbReference>
<dbReference type="PANTHER" id="PTHR43304:SF1">
    <property type="entry name" value="PAC DOMAIN-CONTAINING PROTEIN"/>
    <property type="match status" value="1"/>
</dbReference>
<dbReference type="InterPro" id="IPR000700">
    <property type="entry name" value="PAS-assoc_C"/>
</dbReference>
<evidence type="ECO:0000313" key="10">
    <source>
        <dbReference type="Proteomes" id="UP000321532"/>
    </source>
</evidence>
<dbReference type="NCBIfam" id="TIGR00229">
    <property type="entry name" value="sensory_box"/>
    <property type="match status" value="5"/>
</dbReference>
<feature type="domain" description="PAS" evidence="7">
    <location>
        <begin position="252"/>
        <end position="322"/>
    </location>
</feature>
<organism evidence="9 10">
    <name type="scientific">Adhaeribacter aerolatus</name>
    <dbReference type="NCBI Taxonomy" id="670289"/>
    <lineage>
        <taxon>Bacteria</taxon>
        <taxon>Pseudomonadati</taxon>
        <taxon>Bacteroidota</taxon>
        <taxon>Cytophagia</taxon>
        <taxon>Cytophagales</taxon>
        <taxon>Hymenobacteraceae</taxon>
        <taxon>Adhaeribacter</taxon>
    </lineage>
</organism>
<keyword evidence="5" id="KW-0418">Kinase</keyword>
<evidence type="ECO:0000259" key="8">
    <source>
        <dbReference type="PROSITE" id="PS50113"/>
    </source>
</evidence>
<accession>A0A512AUJ1</accession>
<keyword evidence="4" id="KW-0808">Transferase</keyword>
<dbReference type="CDD" id="cd00082">
    <property type="entry name" value="HisKA"/>
    <property type="match status" value="1"/>
</dbReference>
<dbReference type="SMART" id="SM00387">
    <property type="entry name" value="HATPase_c"/>
    <property type="match status" value="1"/>
</dbReference>
<feature type="domain" description="PAS" evidence="7">
    <location>
        <begin position="128"/>
        <end position="198"/>
    </location>
</feature>
<dbReference type="SMART" id="SM00086">
    <property type="entry name" value="PAC"/>
    <property type="match status" value="3"/>
</dbReference>
<dbReference type="PRINTS" id="PR00344">
    <property type="entry name" value="BCTRLSENSOR"/>
</dbReference>
<dbReference type="PROSITE" id="PS50113">
    <property type="entry name" value="PAC"/>
    <property type="match status" value="2"/>
</dbReference>
<gene>
    <name evidence="9" type="ORF">AAE02nite_10500</name>
</gene>
<evidence type="ECO:0000256" key="4">
    <source>
        <dbReference type="ARBA" id="ARBA00022679"/>
    </source>
</evidence>
<feature type="domain" description="PAC" evidence="8">
    <location>
        <begin position="439"/>
        <end position="491"/>
    </location>
</feature>
<evidence type="ECO:0000259" key="7">
    <source>
        <dbReference type="PROSITE" id="PS50112"/>
    </source>
</evidence>